<comment type="subcellular location">
    <subcellularLocation>
        <location evidence="1 8">Cell outer membrane</location>
        <topology evidence="1 8">Multi-pass membrane protein</topology>
    </subcellularLocation>
</comment>
<keyword evidence="3 8" id="KW-1134">Transmembrane beta strand</keyword>
<comment type="similarity">
    <text evidence="8 9">Belongs to the TonB-dependent receptor family.</text>
</comment>
<evidence type="ECO:0000313" key="12">
    <source>
        <dbReference type="EMBL" id="RZO27433.1"/>
    </source>
</evidence>
<evidence type="ECO:0000259" key="10">
    <source>
        <dbReference type="Pfam" id="PF00593"/>
    </source>
</evidence>
<evidence type="ECO:0000256" key="8">
    <source>
        <dbReference type="PROSITE-ProRule" id="PRU01360"/>
    </source>
</evidence>
<evidence type="ECO:0000256" key="4">
    <source>
        <dbReference type="ARBA" id="ARBA00022692"/>
    </source>
</evidence>
<feature type="domain" description="TonB-dependent receptor plug" evidence="11">
    <location>
        <begin position="51"/>
        <end position="162"/>
    </location>
</feature>
<dbReference type="PANTHER" id="PTHR47234:SF2">
    <property type="entry name" value="TONB-DEPENDENT RECEPTOR"/>
    <property type="match status" value="1"/>
</dbReference>
<evidence type="ECO:0000256" key="3">
    <source>
        <dbReference type="ARBA" id="ARBA00022452"/>
    </source>
</evidence>
<dbReference type="Pfam" id="PF00593">
    <property type="entry name" value="TonB_dep_Rec_b-barrel"/>
    <property type="match status" value="1"/>
</dbReference>
<accession>A0A520N1V0</accession>
<dbReference type="PANTHER" id="PTHR47234">
    <property type="match status" value="1"/>
</dbReference>
<dbReference type="Pfam" id="PF07715">
    <property type="entry name" value="Plug"/>
    <property type="match status" value="1"/>
</dbReference>
<dbReference type="Proteomes" id="UP000318710">
    <property type="component" value="Unassembled WGS sequence"/>
</dbReference>
<dbReference type="Gene3D" id="2.170.130.10">
    <property type="entry name" value="TonB-dependent receptor, plug domain"/>
    <property type="match status" value="1"/>
</dbReference>
<proteinExistence type="inferred from homology"/>
<evidence type="ECO:0000256" key="2">
    <source>
        <dbReference type="ARBA" id="ARBA00022448"/>
    </source>
</evidence>
<comment type="caution">
    <text evidence="12">The sequence shown here is derived from an EMBL/GenBank/DDBJ whole genome shotgun (WGS) entry which is preliminary data.</text>
</comment>
<evidence type="ECO:0000256" key="9">
    <source>
        <dbReference type="RuleBase" id="RU003357"/>
    </source>
</evidence>
<keyword evidence="4 8" id="KW-0812">Transmembrane</keyword>
<dbReference type="InterPro" id="IPR012910">
    <property type="entry name" value="Plug_dom"/>
</dbReference>
<organism evidence="12 13">
    <name type="scientific">SAR86 cluster bacterium</name>
    <dbReference type="NCBI Taxonomy" id="2030880"/>
    <lineage>
        <taxon>Bacteria</taxon>
        <taxon>Pseudomonadati</taxon>
        <taxon>Pseudomonadota</taxon>
        <taxon>Gammaproteobacteria</taxon>
        <taxon>SAR86 cluster</taxon>
    </lineage>
</organism>
<reference evidence="12 13" key="1">
    <citation type="submission" date="2019-02" db="EMBL/GenBank/DDBJ databases">
        <title>Prokaryotic population dynamics and viral predation in marine succession experiment using metagenomics: the confinement effect.</title>
        <authorList>
            <person name="Haro-Moreno J.M."/>
            <person name="Rodriguez-Valera F."/>
            <person name="Lopez-Perez M."/>
        </authorList>
    </citation>
    <scope>NUCLEOTIDE SEQUENCE [LARGE SCALE GENOMIC DNA]</scope>
    <source>
        <strain evidence="12">MED-G160</strain>
    </source>
</reference>
<dbReference type="PROSITE" id="PS52016">
    <property type="entry name" value="TONB_DEPENDENT_REC_3"/>
    <property type="match status" value="1"/>
</dbReference>
<name>A0A520N1V0_9GAMM</name>
<keyword evidence="12" id="KW-0675">Receptor</keyword>
<evidence type="ECO:0000256" key="1">
    <source>
        <dbReference type="ARBA" id="ARBA00004571"/>
    </source>
</evidence>
<evidence type="ECO:0000313" key="13">
    <source>
        <dbReference type="Proteomes" id="UP000318710"/>
    </source>
</evidence>
<protein>
    <submittedName>
        <fullName evidence="12">TonB-dependent receptor</fullName>
    </submittedName>
</protein>
<dbReference type="InterPro" id="IPR039426">
    <property type="entry name" value="TonB-dep_rcpt-like"/>
</dbReference>
<dbReference type="EMBL" id="SHBF01000017">
    <property type="protein sequence ID" value="RZO27433.1"/>
    <property type="molecule type" value="Genomic_DNA"/>
</dbReference>
<dbReference type="AlphaFoldDB" id="A0A520N1V0"/>
<evidence type="ECO:0000256" key="6">
    <source>
        <dbReference type="ARBA" id="ARBA00023136"/>
    </source>
</evidence>
<keyword evidence="6 8" id="KW-0472">Membrane</keyword>
<evidence type="ECO:0000256" key="7">
    <source>
        <dbReference type="ARBA" id="ARBA00023237"/>
    </source>
</evidence>
<dbReference type="SUPFAM" id="SSF56935">
    <property type="entry name" value="Porins"/>
    <property type="match status" value="1"/>
</dbReference>
<gene>
    <name evidence="12" type="ORF">EVA93_03295</name>
</gene>
<dbReference type="InterPro" id="IPR036942">
    <property type="entry name" value="Beta-barrel_TonB_sf"/>
</dbReference>
<dbReference type="Gene3D" id="2.40.170.20">
    <property type="entry name" value="TonB-dependent receptor, beta-barrel domain"/>
    <property type="match status" value="1"/>
</dbReference>
<sequence>MFNNKENYLFVVLVLTFGLFNANIVAQDESADEDVEEVVVTGSRVNNDEFSSSSPVTIISSDDILSGGNASVDEYLKYTPAFTGYQLGTSTNNGGDGSRKVDLRGLGFNRTLVLVNSKRVIGDVGGDGAVDIGGIPENLIKRVEVLKDGASTVYGSDAISGVVNFILDNDFEGFEVTAGYGEGLENGQASNEDFGIKAGLAGDKGNVVFSLGYKNQAEMLQGEQPWANDALYPQIQADGSLLAVGSGSSNSRKIRGPGGNFIYDSTIGAARDFAAGDVYNYAPVNALITPNTRTQMAVIGNIEITDDVEFYFSATANRRTSHQRLAPDASFAVNSSVPTPNNGNQYNDWVPANNPFNPFGDVACSNTAGDGELEDGSGNVVAVGGALCGLDVRINRRFEESGGRLFNQTVDAYNFVMGFTFNMGDFNHDISMTFGETDQVDETLNYGRFDRWAIIVDPVACAANSSCPGVLNPFGEFGSISDAQMSFLTAGSLKDHSGAEFDMISYVISNDNLAVGIEKRQEYGYFKPDEFSAEGLTTGGAADPLTGGFSVTEVFGEYLMQVSDALNVDMSVRYSDYDTVGDSTVFKVGADYTVNDNVRLRATAGTGFRAPNVAELNTSASTSFPVIDLPCELGDRRLAAGAISSTVHSNCQALGYDTSDAGEYGFAWQSYHEYYADGDLAPEESSNFSFGVVMENILMEGLSMSVDYWNIEIDDVIALPIANLIFLDCLSQTTMDFSTGSCGLFIDYGLNDDSEFGPNGLQYYGYPGDIETPWGNQGTFSSDGVDFALSFSGDIDNMEKVTGYLVNFDATYHNSYEQDFEFGGGRDYVGTADGFAVYPEFRYVLSMGITGDNWTSLLNIRGVSESDDVWRPAVATDDAVAEKTTYFDAVTSIDYGNATFRVGVNNLTDEEPPYFHSNFNGNTEPGVYDVIGRRVFASVVLTF</sequence>
<evidence type="ECO:0000256" key="5">
    <source>
        <dbReference type="ARBA" id="ARBA00023077"/>
    </source>
</evidence>
<feature type="domain" description="TonB-dependent receptor-like beta-barrel" evidence="10">
    <location>
        <begin position="411"/>
        <end position="907"/>
    </location>
</feature>
<keyword evidence="2 8" id="KW-0813">Transport</keyword>
<keyword evidence="5 9" id="KW-0798">TonB box</keyword>
<dbReference type="GO" id="GO:0009279">
    <property type="term" value="C:cell outer membrane"/>
    <property type="evidence" value="ECO:0007669"/>
    <property type="project" value="UniProtKB-SubCell"/>
</dbReference>
<evidence type="ECO:0000259" key="11">
    <source>
        <dbReference type="Pfam" id="PF07715"/>
    </source>
</evidence>
<dbReference type="InterPro" id="IPR037066">
    <property type="entry name" value="Plug_dom_sf"/>
</dbReference>
<keyword evidence="7 8" id="KW-0998">Cell outer membrane</keyword>
<dbReference type="InterPro" id="IPR000531">
    <property type="entry name" value="Beta-barrel_TonB"/>
</dbReference>